<dbReference type="AlphaFoldDB" id="A0A392VQ34"/>
<evidence type="ECO:0000313" key="1">
    <source>
        <dbReference type="EMBL" id="MCI90518.1"/>
    </source>
</evidence>
<reference evidence="1 2" key="1">
    <citation type="journal article" date="2018" name="Front. Plant Sci.">
        <title>Red Clover (Trifolium pratense) and Zigzag Clover (T. medium) - A Picture of Genomic Similarities and Differences.</title>
        <authorList>
            <person name="Dluhosova J."/>
            <person name="Istvanek J."/>
            <person name="Nedelnik J."/>
            <person name="Repkova J."/>
        </authorList>
    </citation>
    <scope>NUCLEOTIDE SEQUENCE [LARGE SCALE GENOMIC DNA]</scope>
    <source>
        <strain evidence="2">cv. 10/8</strain>
        <tissue evidence="1">Leaf</tissue>
    </source>
</reference>
<comment type="caution">
    <text evidence="1">The sequence shown here is derived from an EMBL/GenBank/DDBJ whole genome shotgun (WGS) entry which is preliminary data.</text>
</comment>
<proteinExistence type="predicted"/>
<organism evidence="1 2">
    <name type="scientific">Trifolium medium</name>
    <dbReference type="NCBI Taxonomy" id="97028"/>
    <lineage>
        <taxon>Eukaryota</taxon>
        <taxon>Viridiplantae</taxon>
        <taxon>Streptophyta</taxon>
        <taxon>Embryophyta</taxon>
        <taxon>Tracheophyta</taxon>
        <taxon>Spermatophyta</taxon>
        <taxon>Magnoliopsida</taxon>
        <taxon>eudicotyledons</taxon>
        <taxon>Gunneridae</taxon>
        <taxon>Pentapetalae</taxon>
        <taxon>rosids</taxon>
        <taxon>fabids</taxon>
        <taxon>Fabales</taxon>
        <taxon>Fabaceae</taxon>
        <taxon>Papilionoideae</taxon>
        <taxon>50 kb inversion clade</taxon>
        <taxon>NPAAA clade</taxon>
        <taxon>Hologalegina</taxon>
        <taxon>IRL clade</taxon>
        <taxon>Trifolieae</taxon>
        <taxon>Trifolium</taxon>
    </lineage>
</organism>
<dbReference type="EMBL" id="LXQA011246804">
    <property type="protein sequence ID" value="MCI90518.1"/>
    <property type="molecule type" value="Genomic_DNA"/>
</dbReference>
<protein>
    <submittedName>
        <fullName evidence="1">Uncharacterized protein</fullName>
    </submittedName>
</protein>
<feature type="non-terminal residue" evidence="1">
    <location>
        <position position="1"/>
    </location>
</feature>
<dbReference type="Proteomes" id="UP000265520">
    <property type="component" value="Unassembled WGS sequence"/>
</dbReference>
<evidence type="ECO:0000313" key="2">
    <source>
        <dbReference type="Proteomes" id="UP000265520"/>
    </source>
</evidence>
<sequence length="27" mass="3042">ATLSVDQLLAQRFNCLLDDGFLTINLF</sequence>
<keyword evidence="2" id="KW-1185">Reference proteome</keyword>
<accession>A0A392VQ34</accession>
<name>A0A392VQ34_9FABA</name>